<dbReference type="InterPro" id="IPR025391">
    <property type="entry name" value="DUF4123"/>
</dbReference>
<proteinExistence type="predicted"/>
<organism evidence="2 3">
    <name type="scientific">Caballeronia zhejiangensis</name>
    <dbReference type="NCBI Taxonomy" id="871203"/>
    <lineage>
        <taxon>Bacteria</taxon>
        <taxon>Pseudomonadati</taxon>
        <taxon>Pseudomonadota</taxon>
        <taxon>Betaproteobacteria</taxon>
        <taxon>Burkholderiales</taxon>
        <taxon>Burkholderiaceae</taxon>
        <taxon>Caballeronia</taxon>
    </lineage>
</organism>
<keyword evidence="3" id="KW-1185">Reference proteome</keyword>
<sequence length="292" mass="34236">MFDRYAGEAQPVFLYMMVDGRGNAGLVNLLERVPGLSYVSLWHGTEIESYTDIAPYLIALDRWQLQDERSLQYRLARRIWREATIPMVTWLWSYNALDAMASHYRRYVTYSLPDRKEYYLHFYDNRILEHLRKVWTEVECQQFIAPCVAIDYRNRLLVDVHWENPQPSWEFETDKFCITNEQHRQLLNLFYADKLALQLRTTCGVRLDHPTVIDLYTLICGQIERAEKYRINDGPGTLDYVTCGVLVSPSFDEHPFVNERLRAVAKGEMSSVEALEGVGDDIWNAIQRKGHA</sequence>
<dbReference type="EMBL" id="JFHD01000001">
    <property type="protein sequence ID" value="KDR33672.1"/>
    <property type="molecule type" value="Genomic_DNA"/>
</dbReference>
<reference evidence="2 3" key="1">
    <citation type="submission" date="2014-03" db="EMBL/GenBank/DDBJ databases">
        <title>Draft Genome Sequences of Four Burkholderia Strains.</title>
        <authorList>
            <person name="Liu X.Y."/>
            <person name="Li C.X."/>
            <person name="Xu J.H."/>
        </authorList>
    </citation>
    <scope>NUCLEOTIDE SEQUENCE [LARGE SCALE GENOMIC DNA]</scope>
    <source>
        <strain evidence="2 3">OP-1</strain>
    </source>
</reference>
<dbReference type="AlphaFoldDB" id="A0A656QVQ6"/>
<name>A0A656QVQ6_9BURK</name>
<evidence type="ECO:0000313" key="2">
    <source>
        <dbReference type="EMBL" id="KDR33672.1"/>
    </source>
</evidence>
<evidence type="ECO:0000313" key="3">
    <source>
        <dbReference type="Proteomes" id="UP000027451"/>
    </source>
</evidence>
<gene>
    <name evidence="2" type="ORF">BG60_00420</name>
</gene>
<accession>A0A656QVQ6</accession>
<evidence type="ECO:0000259" key="1">
    <source>
        <dbReference type="Pfam" id="PF13503"/>
    </source>
</evidence>
<protein>
    <recommendedName>
        <fullName evidence="1">DUF4123 domain-containing protein</fullName>
    </recommendedName>
</protein>
<dbReference type="Proteomes" id="UP000027451">
    <property type="component" value="Unassembled WGS sequence"/>
</dbReference>
<dbReference type="Pfam" id="PF13503">
    <property type="entry name" value="DUF4123"/>
    <property type="match status" value="1"/>
</dbReference>
<comment type="caution">
    <text evidence="2">The sequence shown here is derived from an EMBL/GenBank/DDBJ whole genome shotgun (WGS) entry which is preliminary data.</text>
</comment>
<feature type="domain" description="DUF4123" evidence="1">
    <location>
        <begin position="14"/>
        <end position="140"/>
    </location>
</feature>